<dbReference type="InterPro" id="IPR051607">
    <property type="entry name" value="Metallo-dep_hydrolases"/>
</dbReference>
<keyword evidence="9" id="KW-1185">Reference proteome</keyword>
<dbReference type="GO" id="GO:0008270">
    <property type="term" value="F:zinc ion binding"/>
    <property type="evidence" value="ECO:0007669"/>
    <property type="project" value="TreeGrafter"/>
</dbReference>
<dbReference type="GO" id="GO:0072546">
    <property type="term" value="C:EMC complex"/>
    <property type="evidence" value="ECO:0007669"/>
    <property type="project" value="InterPro"/>
</dbReference>
<dbReference type="InterPro" id="IPR011059">
    <property type="entry name" value="Metal-dep_hydrolase_composite"/>
</dbReference>
<evidence type="ECO:0000256" key="2">
    <source>
        <dbReference type="ARBA" id="ARBA00007461"/>
    </source>
</evidence>
<dbReference type="InterPro" id="IPR032466">
    <property type="entry name" value="Metal_Hydrolase"/>
</dbReference>
<evidence type="ECO:0000256" key="3">
    <source>
        <dbReference type="ARBA" id="ARBA00022723"/>
    </source>
</evidence>
<dbReference type="InterPro" id="IPR005366">
    <property type="entry name" value="EMC8/9"/>
</dbReference>
<sequence length="1369" mass="152840">MPPQTDSASTEIDLLRQIAEVLQNSTIAEERGQDPLSKFWVAYKKVAGDYDGDMLERCNGNMDIVLIFAGLFSAVNTAFIIAMQPDPVDTTNTLLVQLIQISLYGPSAAQPAALSASTGYSSAKFWTQALAYTSLAFSLLAAFGAVLGKQWLGYYKTNRYGRGSLEARCQQRHRKFQKLQTWQFENVLQAFPLLLQISLLLFGLSLGAAMWTQQQTISILILTTTALGSLCHAFTITVSLISPDCPFQTPVSLAIQAILRQFRRNAGSHHHKGDSTASAMQWILETSTNPDVVMSAAELIPTMSKQPNVNIVPLCIQVRDMFKACFDHRGLPILQDSALAYGKTLIHFAWNYPDARLLLHETTEGWNLWKSWHTLHFPRVLEQCFISYDRMKGSDSADSWRHYQADTQTALRRFQLRHSYRDVARLMGCVEHFYNIDPDIAGDALLLATGSGIAMEPPFLDFEVYQLIRLSITPLLNASHQSPRWRCIALHAAHRVLASDARHGDDESFLQAILMAICLPVDHTTQNTKYDLLDTYDFLFNDAIYLVNCTKWPECNNLALSPLPEIQHLVLRILHSLPTPKLDNPTKYTPYCRAFIDLISAGKHFNIRRSALGIASSARQDLAMITAAGVDESLRGMVLSKLSPALLTVAEDNLDDYHILIFALAKSPDWRRRLIRDGHVAKCITVIHTLRYRIKALPFYLAGFFLRIAPPGQTTRCCRDITSVEWWLLLRMAWCDVGYRGPDALDDGIEILPTLVSGTKVYMPKDLRKGDLRFLDKYLGDTLEKLSSLNPAEDVISAVTGLKDMVHDEGDDEEDGTRGTPRRSVTMASYSLSENAYLKIFFHAAKHPHLPVNGVLLGRRTSDAVVIEDVIPLLHHWTSLSPMMEIGLDLAKGHAEAQEMTLVGYYQASEKLDDTALAPVGERVAQKIRDQFNDAVAFVIDGDKLGTGDPALIPYLPQPSTPFWRPYVAQTPAFTTGSNFSLANPDSPSRAITLVRDHNLHEKFGDFDDHLEDVTIDWLRNKACRVENLTSTTMSTTTKIASAFRGTLVHCPSLGQLEILEDHLLLVDQQGFITYVGPADSEASQDFLGESDVPLTTIPSGSFLLPTFCDLHLHAPQFLFQGTGLHLPLMQWLNEYAFKAEESLDSQLELAESVYRRLAERLRDAGTGAVLLFGTINTTTNLILAKAMQTVGIRAFVGKLSMDISSRPTYIEPSATSSLRSAEEFIDGCRNLVSSYEPHRRLVEPVITPRFVPTCSDDLLQGLGKLAHDKGVRIQSHMAEAHEEVQWVLDERNKHDIDIFDEASDSRFLTGSRADDIQILVQFTNNENRSSPLHILGHRHADSDGWQLFCSGTLSSLELIFFRKAVPAP</sequence>
<keyword evidence="4" id="KW-0378">Hydrolase</keyword>
<protein>
    <recommendedName>
        <fullName evidence="7">MPN domain-containing protein</fullName>
    </recommendedName>
</protein>
<organism evidence="8 9">
    <name type="scientific">Rhizopogon vesiculosus</name>
    <dbReference type="NCBI Taxonomy" id="180088"/>
    <lineage>
        <taxon>Eukaryota</taxon>
        <taxon>Fungi</taxon>
        <taxon>Dikarya</taxon>
        <taxon>Basidiomycota</taxon>
        <taxon>Agaricomycotina</taxon>
        <taxon>Agaricomycetes</taxon>
        <taxon>Agaricomycetidae</taxon>
        <taxon>Boletales</taxon>
        <taxon>Suillineae</taxon>
        <taxon>Rhizopogonaceae</taxon>
        <taxon>Rhizopogon</taxon>
    </lineage>
</organism>
<evidence type="ECO:0000313" key="9">
    <source>
        <dbReference type="Proteomes" id="UP000183567"/>
    </source>
</evidence>
<dbReference type="GO" id="GO:0008892">
    <property type="term" value="F:guanine deaminase activity"/>
    <property type="evidence" value="ECO:0007669"/>
    <property type="project" value="TreeGrafter"/>
</dbReference>
<dbReference type="CDD" id="cd08060">
    <property type="entry name" value="MPN_UPF0172"/>
    <property type="match status" value="1"/>
</dbReference>
<dbReference type="Proteomes" id="UP000183567">
    <property type="component" value="Unassembled WGS sequence"/>
</dbReference>
<feature type="transmembrane region" description="Helical" evidence="6">
    <location>
        <begin position="193"/>
        <end position="212"/>
    </location>
</feature>
<dbReference type="Gene3D" id="2.30.40.10">
    <property type="entry name" value="Urease, subunit C, domain 1"/>
    <property type="match status" value="1"/>
</dbReference>
<evidence type="ECO:0000256" key="6">
    <source>
        <dbReference type="SAM" id="Phobius"/>
    </source>
</evidence>
<evidence type="ECO:0000313" key="8">
    <source>
        <dbReference type="EMBL" id="OJA17218.1"/>
    </source>
</evidence>
<comment type="similarity">
    <text evidence="2">Belongs to the EMC8/EMC9 family.</text>
</comment>
<dbReference type="OrthoDB" id="194468at2759"/>
<evidence type="ECO:0000256" key="4">
    <source>
        <dbReference type="ARBA" id="ARBA00022801"/>
    </source>
</evidence>
<keyword evidence="5" id="KW-0862">Zinc</keyword>
<dbReference type="InterPro" id="IPR006680">
    <property type="entry name" value="Amidohydro-rel"/>
</dbReference>
<evidence type="ECO:0000256" key="5">
    <source>
        <dbReference type="ARBA" id="ARBA00022833"/>
    </source>
</evidence>
<dbReference type="EMBL" id="LVVM01002157">
    <property type="protein sequence ID" value="OJA17218.1"/>
    <property type="molecule type" value="Genomic_DNA"/>
</dbReference>
<dbReference type="GO" id="GO:0046098">
    <property type="term" value="P:guanine metabolic process"/>
    <property type="evidence" value="ECO:0007669"/>
    <property type="project" value="TreeGrafter"/>
</dbReference>
<dbReference type="Pfam" id="PF03665">
    <property type="entry name" value="UPF0172"/>
    <property type="match status" value="1"/>
</dbReference>
<dbReference type="GO" id="GO:0005829">
    <property type="term" value="C:cytosol"/>
    <property type="evidence" value="ECO:0007669"/>
    <property type="project" value="TreeGrafter"/>
</dbReference>
<proteinExistence type="inferred from homology"/>
<feature type="domain" description="MPN" evidence="7">
    <location>
        <begin position="830"/>
        <end position="961"/>
    </location>
</feature>
<comment type="caution">
    <text evidence="8">The sequence shown here is derived from an EMBL/GenBank/DDBJ whole genome shotgun (WGS) entry which is preliminary data.</text>
</comment>
<keyword evidence="3" id="KW-0479">Metal-binding</keyword>
<comment type="cofactor">
    <cofactor evidence="1">
        <name>Zn(2+)</name>
        <dbReference type="ChEBI" id="CHEBI:29105"/>
    </cofactor>
</comment>
<keyword evidence="6" id="KW-0472">Membrane</keyword>
<dbReference type="PANTHER" id="PTHR11271">
    <property type="entry name" value="GUANINE DEAMINASE"/>
    <property type="match status" value="1"/>
</dbReference>
<keyword evidence="6" id="KW-1133">Transmembrane helix</keyword>
<dbReference type="PROSITE" id="PS50249">
    <property type="entry name" value="MPN"/>
    <property type="match status" value="1"/>
</dbReference>
<reference evidence="8 9" key="1">
    <citation type="submission" date="2016-03" db="EMBL/GenBank/DDBJ databases">
        <title>Comparative genomics of the ectomycorrhizal sister species Rhizopogon vinicolor and Rhizopogon vesiculosus (Basidiomycota: Boletales) reveals a divergence of the mating type B locus.</title>
        <authorList>
            <person name="Mujic A.B."/>
            <person name="Kuo A."/>
            <person name="Tritt A."/>
            <person name="Lipzen A."/>
            <person name="Chen C."/>
            <person name="Johnson J."/>
            <person name="Sharma A."/>
            <person name="Barry K."/>
            <person name="Grigoriev I.V."/>
            <person name="Spatafora J.W."/>
        </authorList>
    </citation>
    <scope>NUCLEOTIDE SEQUENCE [LARGE SCALE GENOMIC DNA]</scope>
    <source>
        <strain evidence="8 9">AM-OR11-056</strain>
    </source>
</reference>
<dbReference type="InterPro" id="IPR037518">
    <property type="entry name" value="MPN"/>
</dbReference>
<dbReference type="InterPro" id="IPR045338">
    <property type="entry name" value="DUF6535"/>
</dbReference>
<evidence type="ECO:0000256" key="1">
    <source>
        <dbReference type="ARBA" id="ARBA00001947"/>
    </source>
</evidence>
<dbReference type="STRING" id="180088.A0A1J8R625"/>
<dbReference type="PANTHER" id="PTHR11271:SF6">
    <property type="entry name" value="GUANINE DEAMINASE"/>
    <property type="match status" value="1"/>
</dbReference>
<dbReference type="SUPFAM" id="SSF51556">
    <property type="entry name" value="Metallo-dependent hydrolases"/>
    <property type="match status" value="1"/>
</dbReference>
<gene>
    <name evidence="8" type="ORF">AZE42_00204</name>
</gene>
<keyword evidence="6" id="KW-0812">Transmembrane</keyword>
<evidence type="ECO:0000259" key="7">
    <source>
        <dbReference type="PROSITE" id="PS50249"/>
    </source>
</evidence>
<dbReference type="Pfam" id="PF20153">
    <property type="entry name" value="DUF6535"/>
    <property type="match status" value="1"/>
</dbReference>
<dbReference type="Gene3D" id="3.20.20.140">
    <property type="entry name" value="Metal-dependent hydrolases"/>
    <property type="match status" value="1"/>
</dbReference>
<accession>A0A1J8R625</accession>
<dbReference type="Pfam" id="PF01979">
    <property type="entry name" value="Amidohydro_1"/>
    <property type="match status" value="1"/>
</dbReference>
<feature type="transmembrane region" description="Helical" evidence="6">
    <location>
        <begin position="129"/>
        <end position="148"/>
    </location>
</feature>
<name>A0A1J8R625_9AGAM</name>
<feature type="transmembrane region" description="Helical" evidence="6">
    <location>
        <begin position="64"/>
        <end position="82"/>
    </location>
</feature>